<evidence type="ECO:0000313" key="1">
    <source>
        <dbReference type="EMBL" id="MBB5341896.1"/>
    </source>
</evidence>
<dbReference type="EMBL" id="JACHEA010000002">
    <property type="protein sequence ID" value="MBB5341896.1"/>
    <property type="molecule type" value="Genomic_DNA"/>
</dbReference>
<comment type="caution">
    <text evidence="1">The sequence shown here is derived from an EMBL/GenBank/DDBJ whole genome shotgun (WGS) entry which is preliminary data.</text>
</comment>
<organism evidence="1 2">
    <name type="scientific">Tunturiibacter gelidiferens</name>
    <dbReference type="NCBI Taxonomy" id="3069689"/>
    <lineage>
        <taxon>Bacteria</taxon>
        <taxon>Pseudomonadati</taxon>
        <taxon>Acidobacteriota</taxon>
        <taxon>Terriglobia</taxon>
        <taxon>Terriglobales</taxon>
        <taxon>Acidobacteriaceae</taxon>
        <taxon>Tunturiibacter</taxon>
    </lineage>
</organism>
<accession>A0ACC5P4Y5</accession>
<name>A0ACC5P4Y5_9BACT</name>
<dbReference type="EC" id="3.4.11.-" evidence="1"/>
<dbReference type="Proteomes" id="UP000569005">
    <property type="component" value="Unassembled WGS sequence"/>
</dbReference>
<evidence type="ECO:0000313" key="2">
    <source>
        <dbReference type="Proteomes" id="UP000569005"/>
    </source>
</evidence>
<gene>
    <name evidence="1" type="ORF">HDF13_004277</name>
</gene>
<keyword evidence="1" id="KW-0031">Aminopeptidase</keyword>
<keyword evidence="1" id="KW-0378">Hydrolase</keyword>
<sequence length="427" mass="45875">MSVAEMVSKSPVMKFADLTFEEKLDRLAEVAVKVGLGLRAGQELIMSAPMEALPLVRRITEHAYKAGALLVTTFYADDPSVLARFEYGADASFDYAPKWLQDGIAEGFRSGAARLAIAGTNPALLAKQDPAKVARANVAASKAGKPAMELITRHEINWTIVACATPEWAKLVFPGEPVEIAVAKLWEAIFVASRVAVDDPVVEWQEHGARLKKRMEMLNAKRFSALHFKSQDGTTNLTVGLADDHLWAGGGTTAGNGIYCQPNIPTEECFTTPHKDRVDGTVRASKPLSHQGTLIENIAVRFEDGRIVEATATAGEDVLNRLISTDDGARRLGEVALVPHSSPIAQSGVLFWNTLFDENAASHIALGQAYSTCLIGGEKMDAEQLAALGANASLIHVDWMIGSGEMDVDGVAADGTAEPLMRKGEWV</sequence>
<proteinExistence type="predicted"/>
<protein>
    <submittedName>
        <fullName evidence="1">Aminopeptidase</fullName>
        <ecNumber evidence="1">3.4.11.-</ecNumber>
    </submittedName>
</protein>
<keyword evidence="1" id="KW-0645">Protease</keyword>
<reference evidence="1" key="1">
    <citation type="submission" date="2020-08" db="EMBL/GenBank/DDBJ databases">
        <title>Genomic Encyclopedia of Type Strains, Phase IV (KMG-V): Genome sequencing to study the core and pangenomes of soil and plant-associated prokaryotes.</title>
        <authorList>
            <person name="Whitman W."/>
        </authorList>
    </citation>
    <scope>NUCLEOTIDE SEQUENCE</scope>
    <source>
        <strain evidence="1">M8UP15</strain>
    </source>
</reference>
<keyword evidence="2" id="KW-1185">Reference proteome</keyword>